<protein>
    <recommendedName>
        <fullName evidence="1">Reverse transcriptase domain-containing protein</fullName>
    </recommendedName>
</protein>
<comment type="caution">
    <text evidence="2">The sequence shown here is derived from an EMBL/GenBank/DDBJ whole genome shotgun (WGS) entry which is preliminary data.</text>
</comment>
<evidence type="ECO:0000313" key="3">
    <source>
        <dbReference type="Proteomes" id="UP000289340"/>
    </source>
</evidence>
<evidence type="ECO:0000259" key="1">
    <source>
        <dbReference type="Pfam" id="PF00078"/>
    </source>
</evidence>
<dbReference type="AlphaFoldDB" id="A0A445IS55"/>
<sequence>MTFFRFQPIFYKIFLDDVGDDVWNFVKQTFDSGNFDPLVAGTLVVLIPKVDNPKHYRDFRPINLCNVLYKLISKVLVNRMKPLLNPSVSPLQNSFIPGRGTSDNGIILQKTGQQGLLYAEVPKNAYLELQNGFNLNLGNDGSNFWSESGGFFFFLIFGGARIKQRLALYRGVMSIYMQFSNDAEETFSRALKLLLDQWSFSVIGYTEHFIIL</sequence>
<feature type="domain" description="Reverse transcriptase" evidence="1">
    <location>
        <begin position="53"/>
        <end position="115"/>
    </location>
</feature>
<organism evidence="2 3">
    <name type="scientific">Glycine soja</name>
    <name type="common">Wild soybean</name>
    <dbReference type="NCBI Taxonomy" id="3848"/>
    <lineage>
        <taxon>Eukaryota</taxon>
        <taxon>Viridiplantae</taxon>
        <taxon>Streptophyta</taxon>
        <taxon>Embryophyta</taxon>
        <taxon>Tracheophyta</taxon>
        <taxon>Spermatophyta</taxon>
        <taxon>Magnoliopsida</taxon>
        <taxon>eudicotyledons</taxon>
        <taxon>Gunneridae</taxon>
        <taxon>Pentapetalae</taxon>
        <taxon>rosids</taxon>
        <taxon>fabids</taxon>
        <taxon>Fabales</taxon>
        <taxon>Fabaceae</taxon>
        <taxon>Papilionoideae</taxon>
        <taxon>50 kb inversion clade</taxon>
        <taxon>NPAAA clade</taxon>
        <taxon>indigoferoid/millettioid clade</taxon>
        <taxon>Phaseoleae</taxon>
        <taxon>Glycine</taxon>
        <taxon>Glycine subgen. Soja</taxon>
    </lineage>
</organism>
<gene>
    <name evidence="2" type="ORF">D0Y65_027999</name>
</gene>
<proteinExistence type="predicted"/>
<evidence type="ECO:0000313" key="2">
    <source>
        <dbReference type="EMBL" id="RZB88899.1"/>
    </source>
</evidence>
<dbReference type="Proteomes" id="UP000289340">
    <property type="component" value="Chromosome 10"/>
</dbReference>
<reference evidence="2 3" key="1">
    <citation type="submission" date="2018-09" db="EMBL/GenBank/DDBJ databases">
        <title>A high-quality reference genome of wild soybean provides a powerful tool to mine soybean genomes.</title>
        <authorList>
            <person name="Xie M."/>
            <person name="Chung C.Y.L."/>
            <person name="Li M.-W."/>
            <person name="Wong F.-L."/>
            <person name="Chan T.-F."/>
            <person name="Lam H.-M."/>
        </authorList>
    </citation>
    <scope>NUCLEOTIDE SEQUENCE [LARGE SCALE GENOMIC DNA]</scope>
    <source>
        <strain evidence="3">cv. W05</strain>
        <tissue evidence="2">Hypocotyl of etiolated seedlings</tissue>
    </source>
</reference>
<dbReference type="PANTHER" id="PTHR46890">
    <property type="entry name" value="NON-LTR RETROLELEMENT REVERSE TRANSCRIPTASE-LIKE PROTEIN-RELATED"/>
    <property type="match status" value="1"/>
</dbReference>
<dbReference type="InterPro" id="IPR052343">
    <property type="entry name" value="Retrotransposon-Effector_Assoc"/>
</dbReference>
<accession>A0A445IS55</accession>
<name>A0A445IS55_GLYSO</name>
<dbReference type="EMBL" id="QZWG01000010">
    <property type="protein sequence ID" value="RZB88899.1"/>
    <property type="molecule type" value="Genomic_DNA"/>
</dbReference>
<keyword evidence="3" id="KW-1185">Reference proteome</keyword>
<dbReference type="InterPro" id="IPR000477">
    <property type="entry name" value="RT_dom"/>
</dbReference>
<dbReference type="Pfam" id="PF00078">
    <property type="entry name" value="RVT_1"/>
    <property type="match status" value="1"/>
</dbReference>
<dbReference type="PANTHER" id="PTHR46890:SF48">
    <property type="entry name" value="RNA-DIRECTED DNA POLYMERASE"/>
    <property type="match status" value="1"/>
</dbReference>